<dbReference type="RefSeq" id="WP_306994587.1">
    <property type="nucleotide sequence ID" value="NZ_JAUSUT010000001.1"/>
</dbReference>
<dbReference type="EMBL" id="JAUSUT010000001">
    <property type="protein sequence ID" value="MDQ0380547.1"/>
    <property type="molecule type" value="Genomic_DNA"/>
</dbReference>
<evidence type="ECO:0000313" key="3">
    <source>
        <dbReference type="Proteomes" id="UP001229651"/>
    </source>
</evidence>
<dbReference type="Proteomes" id="UP001229651">
    <property type="component" value="Unassembled WGS sequence"/>
</dbReference>
<gene>
    <name evidence="2" type="ORF">FB470_004541</name>
</gene>
<accession>A0ABU0EZ14</accession>
<name>A0ABU0EZ14_9PSEU</name>
<proteinExistence type="predicted"/>
<evidence type="ECO:0000256" key="1">
    <source>
        <dbReference type="SAM" id="MobiDB-lite"/>
    </source>
</evidence>
<sequence>MHLVRTTDGWCDVSVDGPGVTRQPAGHVETGRIARSGPALGA</sequence>
<organism evidence="2 3">
    <name type="scientific">Amycolatopsis thermophila</name>
    <dbReference type="NCBI Taxonomy" id="206084"/>
    <lineage>
        <taxon>Bacteria</taxon>
        <taxon>Bacillati</taxon>
        <taxon>Actinomycetota</taxon>
        <taxon>Actinomycetes</taxon>
        <taxon>Pseudonocardiales</taxon>
        <taxon>Pseudonocardiaceae</taxon>
        <taxon>Amycolatopsis</taxon>
    </lineage>
</organism>
<reference evidence="2 3" key="1">
    <citation type="submission" date="2023-07" db="EMBL/GenBank/DDBJ databases">
        <title>Sequencing the genomes of 1000 actinobacteria strains.</title>
        <authorList>
            <person name="Klenk H.-P."/>
        </authorList>
    </citation>
    <scope>NUCLEOTIDE SEQUENCE [LARGE SCALE GENOMIC DNA]</scope>
    <source>
        <strain evidence="2 3">DSM 45805</strain>
    </source>
</reference>
<protein>
    <submittedName>
        <fullName evidence="2">Uncharacterized protein</fullName>
    </submittedName>
</protein>
<comment type="caution">
    <text evidence="2">The sequence shown here is derived from an EMBL/GenBank/DDBJ whole genome shotgun (WGS) entry which is preliminary data.</text>
</comment>
<feature type="region of interest" description="Disordered" evidence="1">
    <location>
        <begin position="16"/>
        <end position="42"/>
    </location>
</feature>
<evidence type="ECO:0000313" key="2">
    <source>
        <dbReference type="EMBL" id="MDQ0380547.1"/>
    </source>
</evidence>
<keyword evidence="3" id="KW-1185">Reference proteome</keyword>